<dbReference type="InterPro" id="IPR012464">
    <property type="entry name" value="DUF1676"/>
</dbReference>
<protein>
    <recommendedName>
        <fullName evidence="5">Osiris 18</fullName>
    </recommendedName>
</protein>
<keyword evidence="1" id="KW-1133">Transmembrane helix</keyword>
<gene>
    <name evidence="3" type="ORF">PIBRA_LOCUS12685</name>
</gene>
<keyword evidence="1" id="KW-0812">Transmembrane</keyword>
<keyword evidence="1" id="KW-0472">Membrane</keyword>
<dbReference type="PANTHER" id="PTHR21879">
    <property type="entry name" value="FI03362P-RELATED-RELATED"/>
    <property type="match status" value="1"/>
</dbReference>
<keyword evidence="2" id="KW-0732">Signal</keyword>
<dbReference type="EMBL" id="CALOZG010000085">
    <property type="protein sequence ID" value="CAH4036945.1"/>
    <property type="molecule type" value="Genomic_DNA"/>
</dbReference>
<reference evidence="3" key="1">
    <citation type="submission" date="2022-05" db="EMBL/GenBank/DDBJ databases">
        <authorList>
            <person name="Okamura Y."/>
        </authorList>
    </citation>
    <scope>NUCLEOTIDE SEQUENCE</scope>
</reference>
<proteinExistence type="predicted"/>
<evidence type="ECO:0000313" key="3">
    <source>
        <dbReference type="EMBL" id="CAH4036945.1"/>
    </source>
</evidence>
<feature type="signal peptide" evidence="2">
    <location>
        <begin position="1"/>
        <end position="18"/>
    </location>
</feature>
<dbReference type="Pfam" id="PF07898">
    <property type="entry name" value="DUF1676"/>
    <property type="match status" value="1"/>
</dbReference>
<dbReference type="GO" id="GO:0016020">
    <property type="term" value="C:membrane"/>
    <property type="evidence" value="ECO:0007669"/>
    <property type="project" value="TreeGrafter"/>
</dbReference>
<feature type="chain" id="PRO_5040364679" description="Osiris 18" evidence="2">
    <location>
        <begin position="19"/>
        <end position="261"/>
    </location>
</feature>
<organism evidence="3 4">
    <name type="scientific">Pieris brassicae</name>
    <name type="common">White butterfly</name>
    <name type="synonym">Large white butterfly</name>
    <dbReference type="NCBI Taxonomy" id="7116"/>
    <lineage>
        <taxon>Eukaryota</taxon>
        <taxon>Metazoa</taxon>
        <taxon>Ecdysozoa</taxon>
        <taxon>Arthropoda</taxon>
        <taxon>Hexapoda</taxon>
        <taxon>Insecta</taxon>
        <taxon>Pterygota</taxon>
        <taxon>Neoptera</taxon>
        <taxon>Endopterygota</taxon>
        <taxon>Lepidoptera</taxon>
        <taxon>Glossata</taxon>
        <taxon>Ditrysia</taxon>
        <taxon>Papilionoidea</taxon>
        <taxon>Pieridae</taxon>
        <taxon>Pierinae</taxon>
        <taxon>Pieris</taxon>
    </lineage>
</organism>
<evidence type="ECO:0000256" key="2">
    <source>
        <dbReference type="SAM" id="SignalP"/>
    </source>
</evidence>
<comment type="caution">
    <text evidence="3">The sequence shown here is derived from an EMBL/GenBank/DDBJ whole genome shotgun (WGS) entry which is preliminary data.</text>
</comment>
<sequence>MAMWHLLPILFITQASYAEDQYLRRVKDSCLIQGEALSCVKYKALKIAKKTLFGDMNNNETIVANEVISFVPLTDVNNLNMTEEVDFLDGRRSIISEWTEIAKYFMSLIREFFKMKGLRVNLPPGSRTIEEPESSDDGRGKKKKLAIMIPFLNLMATLKTKMLLIPILLGVMLIKKLLLVAALLLPSLLSTLKACKQHHPMTHYSYFGSDSQDYNSDYSNSYAYSAGGGYGKDWPSNRAYTISKHRPTPAPAYYTAPGNAQ</sequence>
<dbReference type="PANTHER" id="PTHR21879:SF10">
    <property type="entry name" value="LP14110P"/>
    <property type="match status" value="1"/>
</dbReference>
<dbReference type="Proteomes" id="UP001152562">
    <property type="component" value="Unassembled WGS sequence"/>
</dbReference>
<keyword evidence="4" id="KW-1185">Reference proteome</keyword>
<name>A0A9P0TRY2_PIEBR</name>
<evidence type="ECO:0000313" key="4">
    <source>
        <dbReference type="Proteomes" id="UP001152562"/>
    </source>
</evidence>
<evidence type="ECO:0008006" key="5">
    <source>
        <dbReference type="Google" id="ProtNLM"/>
    </source>
</evidence>
<feature type="transmembrane region" description="Helical" evidence="1">
    <location>
        <begin position="163"/>
        <end position="189"/>
    </location>
</feature>
<dbReference type="AlphaFoldDB" id="A0A9P0TRY2"/>
<accession>A0A9P0TRY2</accession>
<evidence type="ECO:0000256" key="1">
    <source>
        <dbReference type="SAM" id="Phobius"/>
    </source>
</evidence>